<evidence type="ECO:0000256" key="7">
    <source>
        <dbReference type="SAM" id="SignalP"/>
    </source>
</evidence>
<reference evidence="9" key="2">
    <citation type="submission" date="2020-09" db="EMBL/GenBank/DDBJ databases">
        <authorList>
            <person name="Sun Q."/>
            <person name="Zhou Y."/>
        </authorList>
    </citation>
    <scope>NUCLEOTIDE SEQUENCE</scope>
    <source>
        <strain evidence="9">CGMCC 1.15178</strain>
    </source>
</reference>
<dbReference type="PROSITE" id="PS51257">
    <property type="entry name" value="PROKAR_LIPOPROTEIN"/>
    <property type="match status" value="1"/>
</dbReference>
<dbReference type="InterPro" id="IPR006059">
    <property type="entry name" value="SBP"/>
</dbReference>
<keyword evidence="2 7" id="KW-0732">Signal</keyword>
<dbReference type="AlphaFoldDB" id="A0A917DQ21"/>
<comment type="caution">
    <text evidence="9">The sequence shown here is derived from an EMBL/GenBank/DDBJ whole genome shotgun (WGS) entry which is preliminary data.</text>
</comment>
<evidence type="ECO:0000256" key="4">
    <source>
        <dbReference type="ARBA" id="ARBA00023139"/>
    </source>
</evidence>
<proteinExistence type="predicted"/>
<feature type="chain" id="PRO_5039073117" evidence="7">
    <location>
        <begin position="27"/>
        <end position="525"/>
    </location>
</feature>
<evidence type="ECO:0000313" key="10">
    <source>
        <dbReference type="Proteomes" id="UP000612456"/>
    </source>
</evidence>
<organism evidence="9 10">
    <name type="scientific">Paenibacillus nasutitermitis</name>
    <dbReference type="NCBI Taxonomy" id="1652958"/>
    <lineage>
        <taxon>Bacteria</taxon>
        <taxon>Bacillati</taxon>
        <taxon>Bacillota</taxon>
        <taxon>Bacilli</taxon>
        <taxon>Bacillales</taxon>
        <taxon>Paenibacillaceae</taxon>
        <taxon>Paenibacillus</taxon>
    </lineage>
</organism>
<dbReference type="RefSeq" id="WP_188990778.1">
    <property type="nucleotide sequence ID" value="NZ_BMHP01000001.1"/>
</dbReference>
<keyword evidence="1" id="KW-1003">Cell membrane</keyword>
<protein>
    <submittedName>
        <fullName evidence="9">ABC transporter substrate binding lipoprotein</fullName>
    </submittedName>
</protein>
<evidence type="ECO:0000256" key="6">
    <source>
        <dbReference type="SAM" id="MobiDB-lite"/>
    </source>
</evidence>
<dbReference type="Gene3D" id="3.40.190.10">
    <property type="entry name" value="Periplasmic binding protein-like II"/>
    <property type="match status" value="2"/>
</dbReference>
<dbReference type="PANTHER" id="PTHR43649:SF33">
    <property type="entry name" value="POLYGALACTURONAN_RHAMNOGALACTURONAN-BINDING PROTEIN YTCQ"/>
    <property type="match status" value="1"/>
</dbReference>
<dbReference type="PANTHER" id="PTHR43649">
    <property type="entry name" value="ARABINOSE-BINDING PROTEIN-RELATED"/>
    <property type="match status" value="1"/>
</dbReference>
<evidence type="ECO:0000256" key="3">
    <source>
        <dbReference type="ARBA" id="ARBA00023136"/>
    </source>
</evidence>
<accession>A0A917DQ21</accession>
<evidence type="ECO:0000259" key="8">
    <source>
        <dbReference type="Pfam" id="PF12010"/>
    </source>
</evidence>
<reference evidence="9" key="1">
    <citation type="journal article" date="2014" name="Int. J. Syst. Evol. Microbiol.">
        <title>Complete genome sequence of Corynebacterium casei LMG S-19264T (=DSM 44701T), isolated from a smear-ripened cheese.</title>
        <authorList>
            <consortium name="US DOE Joint Genome Institute (JGI-PGF)"/>
            <person name="Walter F."/>
            <person name="Albersmeier A."/>
            <person name="Kalinowski J."/>
            <person name="Ruckert C."/>
        </authorList>
    </citation>
    <scope>NUCLEOTIDE SEQUENCE</scope>
    <source>
        <strain evidence="9">CGMCC 1.15178</strain>
    </source>
</reference>
<dbReference type="SUPFAM" id="SSF53850">
    <property type="entry name" value="Periplasmic binding protein-like II"/>
    <property type="match status" value="1"/>
</dbReference>
<dbReference type="Proteomes" id="UP000612456">
    <property type="component" value="Unassembled WGS sequence"/>
</dbReference>
<evidence type="ECO:0000256" key="1">
    <source>
        <dbReference type="ARBA" id="ARBA00022475"/>
    </source>
</evidence>
<dbReference type="InterPro" id="IPR050490">
    <property type="entry name" value="Bact_solute-bd_prot1"/>
</dbReference>
<sequence length="525" mass="59704">MQFKKWASMGFIFALCFMIISGCSTNNNIKEEPAPGKEAGKTDTATKPESDSKQLDPVTLKIMLPGDQPKDYEAVKAEIEKRLADTLNVKIDITYVPWSDLATKTQVTLAAGEPYDLIYDAPWLHMNQMIAAGYYEPLDELIEKYGETIVKTRPQKMWDANKFNGKIMGVPLGIFMVQGHSYLIRKDLREQLSLPPIKTYEDLIKYAYAVKEKFPEISPITPAGSDAEKGYSWAAFRQNDATDQIRPTHADANSMVLYYKNNDGKVYNMFDQKDPLIWSWITEARKLYQDKIINQDVMSIKDWNGEFIAGKSAVIASRSFIYEYWQHALLQKNVAEGTMENVKLLDITPKKNIINFQMDNFISVPAVSKNKERAIQFLNWANEKENYDLIEHGIPGEEWEAVGDDKYKDLTTDSHGIASFSLIWNPVHERFPETDDEETIAYKKFVGDGDNFTADILTGFSFNGEPVKNELAQYSAIQSKYYASLLNGVVDPDTYWTKFQGEAAGALKKIQVELQKQIDSFLATQ</sequence>
<feature type="signal peptide" evidence="7">
    <location>
        <begin position="1"/>
        <end position="26"/>
    </location>
</feature>
<evidence type="ECO:0000256" key="5">
    <source>
        <dbReference type="ARBA" id="ARBA00023288"/>
    </source>
</evidence>
<feature type="domain" description="DUF3502" evidence="8">
    <location>
        <begin position="457"/>
        <end position="523"/>
    </location>
</feature>
<evidence type="ECO:0000313" key="9">
    <source>
        <dbReference type="EMBL" id="GGD59172.1"/>
    </source>
</evidence>
<feature type="region of interest" description="Disordered" evidence="6">
    <location>
        <begin position="31"/>
        <end position="53"/>
    </location>
</feature>
<keyword evidence="4" id="KW-0564">Palmitate</keyword>
<dbReference type="Pfam" id="PF12010">
    <property type="entry name" value="DUF3502"/>
    <property type="match status" value="1"/>
</dbReference>
<dbReference type="InterPro" id="IPR022627">
    <property type="entry name" value="DUF3502"/>
</dbReference>
<dbReference type="Pfam" id="PF13416">
    <property type="entry name" value="SBP_bac_8"/>
    <property type="match status" value="1"/>
</dbReference>
<name>A0A917DQ21_9BACL</name>
<evidence type="ECO:0000256" key="2">
    <source>
        <dbReference type="ARBA" id="ARBA00022729"/>
    </source>
</evidence>
<keyword evidence="3" id="KW-0472">Membrane</keyword>
<keyword evidence="5 9" id="KW-0449">Lipoprotein</keyword>
<keyword evidence="10" id="KW-1185">Reference proteome</keyword>
<gene>
    <name evidence="9" type="ORF">GCM10010911_16230</name>
</gene>
<dbReference type="EMBL" id="BMHP01000001">
    <property type="protein sequence ID" value="GGD59172.1"/>
    <property type="molecule type" value="Genomic_DNA"/>
</dbReference>